<organism evidence="7 8">
    <name type="scientific">Acinetobacter towneri</name>
    <dbReference type="NCBI Taxonomy" id="202956"/>
    <lineage>
        <taxon>Bacteria</taxon>
        <taxon>Pseudomonadati</taxon>
        <taxon>Pseudomonadota</taxon>
        <taxon>Gammaproteobacteria</taxon>
        <taxon>Moraxellales</taxon>
        <taxon>Moraxellaceae</taxon>
        <taxon>Acinetobacter</taxon>
    </lineage>
</organism>
<dbReference type="PANTHER" id="PTHR30329:SF21">
    <property type="entry name" value="LIPOPROTEIN YIAD-RELATED"/>
    <property type="match status" value="1"/>
</dbReference>
<name>A0AB35LXL0_9GAMM</name>
<protein>
    <submittedName>
        <fullName evidence="7">OmpA family protein</fullName>
    </submittedName>
</protein>
<comment type="caution">
    <text evidence="7">The sequence shown here is derived from an EMBL/GenBank/DDBJ whole genome shotgun (WGS) entry which is preliminary data.</text>
</comment>
<dbReference type="PROSITE" id="PS51123">
    <property type="entry name" value="OMPA_2"/>
    <property type="match status" value="1"/>
</dbReference>
<evidence type="ECO:0000313" key="7">
    <source>
        <dbReference type="EMBL" id="MDM1718003.1"/>
    </source>
</evidence>
<keyword evidence="5" id="KW-0812">Transmembrane</keyword>
<reference evidence="7" key="2">
    <citation type="journal article" date="2022" name="Sci. Total Environ.">
        <title>Prevalence, transmission, and molecular epidemiology of tet(X)-positive bacteria among humans, animals, and environmental niches in China: An epidemiological, and genomic-based study.</title>
        <authorList>
            <person name="Dong N."/>
            <person name="Zeng Y."/>
            <person name="Cai C."/>
            <person name="Sun C."/>
            <person name="Lu J."/>
            <person name="Liu C."/>
            <person name="Zhou H."/>
            <person name="Sun Q."/>
            <person name="Shu L."/>
            <person name="Wang H."/>
            <person name="Wang Y."/>
            <person name="Wang S."/>
            <person name="Wu C."/>
            <person name="Chan E.W."/>
            <person name="Chen G."/>
            <person name="Shen Z."/>
            <person name="Chen S."/>
            <person name="Zhang R."/>
        </authorList>
    </citation>
    <scope>NUCLEOTIDE SEQUENCE</scope>
    <source>
        <strain evidence="7">DF49-4</strain>
    </source>
</reference>
<sequence length="494" mass="53231">MQTDFIDLLKQSVSSIVLEGETQHLLEKNQALNSFYPILLSILNSRPELIDNLLRQLNPRVGDVFGSNLSLKQKFLDLVSGTAPQTEIENTLNRSIAPSLNFLENQAGSSDPVAIQHLLQNNLDSIQAALPQWATALLAALGVNNAAGQTVHQAPEVIVTEPVEERRSWLLPILALIILIGLLAFLFRACSDRNQAPATTQTQVAANQAAMLQVSTGSDGNLVTCQILLNNPSYMEILQNEVKQIFNHPTGCGAENFANYHSEFIDQDVIPSVLKMLKGVPNVNLNWVGNQLSIQAANPADAERLASQIRPLAKNMTVVTQQPAETTVTDVNQAVTSSISNAEQALAAINPDNIQALDIATALNMQIINFDSASTEIPAANKSILDQAAVLMQRAPQVQLTVKGHTDAVGDANANKTLSQQRAQAVVDYLVSRGVNPGQLQAIGFGSEQPIAANATPEGQFKNRRIEFEVLNVDTGTVRSVEDAGVVEQKAPQS</sequence>
<reference evidence="7" key="1">
    <citation type="submission" date="2020-06" db="EMBL/GenBank/DDBJ databases">
        <authorList>
            <person name="Dong N."/>
        </authorList>
    </citation>
    <scope>NUCLEOTIDE SEQUENCE</scope>
    <source>
        <strain evidence="7">DF49-4</strain>
    </source>
</reference>
<dbReference type="EMBL" id="JACANG010000003">
    <property type="protein sequence ID" value="MDM1718003.1"/>
    <property type="molecule type" value="Genomic_DNA"/>
</dbReference>
<evidence type="ECO:0000259" key="6">
    <source>
        <dbReference type="PROSITE" id="PS51123"/>
    </source>
</evidence>
<dbReference type="Proteomes" id="UP001174419">
    <property type="component" value="Unassembled WGS sequence"/>
</dbReference>
<evidence type="ECO:0000256" key="4">
    <source>
        <dbReference type="PROSITE-ProRule" id="PRU00473"/>
    </source>
</evidence>
<dbReference type="InterPro" id="IPR050330">
    <property type="entry name" value="Bact_OuterMem_StrucFunc"/>
</dbReference>
<evidence type="ECO:0000256" key="5">
    <source>
        <dbReference type="SAM" id="Phobius"/>
    </source>
</evidence>
<proteinExistence type="predicted"/>
<dbReference type="PRINTS" id="PR01023">
    <property type="entry name" value="NAFLGMOTY"/>
</dbReference>
<dbReference type="InterPro" id="IPR036737">
    <property type="entry name" value="OmpA-like_sf"/>
</dbReference>
<keyword evidence="5" id="KW-1133">Transmembrane helix</keyword>
<feature type="transmembrane region" description="Helical" evidence="5">
    <location>
        <begin position="169"/>
        <end position="187"/>
    </location>
</feature>
<dbReference type="RefSeq" id="WP_286380751.1">
    <property type="nucleotide sequence ID" value="NZ_JACANG010000003.1"/>
</dbReference>
<keyword evidence="3" id="KW-0998">Cell outer membrane</keyword>
<dbReference type="PANTHER" id="PTHR30329">
    <property type="entry name" value="STATOR ELEMENT OF FLAGELLAR MOTOR COMPLEX"/>
    <property type="match status" value="1"/>
</dbReference>
<dbReference type="Gene3D" id="3.30.1330.60">
    <property type="entry name" value="OmpA-like domain"/>
    <property type="match status" value="1"/>
</dbReference>
<feature type="domain" description="OmpA-like" evidence="6">
    <location>
        <begin position="357"/>
        <end position="474"/>
    </location>
</feature>
<comment type="subcellular location">
    <subcellularLocation>
        <location evidence="1">Cell outer membrane</location>
    </subcellularLocation>
</comment>
<accession>A0AB35LXL0</accession>
<evidence type="ECO:0000313" key="8">
    <source>
        <dbReference type="Proteomes" id="UP001174419"/>
    </source>
</evidence>
<dbReference type="InterPro" id="IPR006665">
    <property type="entry name" value="OmpA-like"/>
</dbReference>
<evidence type="ECO:0000256" key="1">
    <source>
        <dbReference type="ARBA" id="ARBA00004442"/>
    </source>
</evidence>
<keyword evidence="2 4" id="KW-0472">Membrane</keyword>
<evidence type="ECO:0000256" key="3">
    <source>
        <dbReference type="ARBA" id="ARBA00023237"/>
    </source>
</evidence>
<dbReference type="Pfam" id="PF00691">
    <property type="entry name" value="OmpA"/>
    <property type="match status" value="1"/>
</dbReference>
<dbReference type="CDD" id="cd07185">
    <property type="entry name" value="OmpA_C-like"/>
    <property type="match status" value="1"/>
</dbReference>
<dbReference type="PRINTS" id="PR01021">
    <property type="entry name" value="OMPADOMAIN"/>
</dbReference>
<dbReference type="GO" id="GO:0009279">
    <property type="term" value="C:cell outer membrane"/>
    <property type="evidence" value="ECO:0007669"/>
    <property type="project" value="UniProtKB-SubCell"/>
</dbReference>
<dbReference type="InterPro" id="IPR006664">
    <property type="entry name" value="OMP_bac"/>
</dbReference>
<gene>
    <name evidence="7" type="ORF">HX110_02335</name>
</gene>
<dbReference type="AlphaFoldDB" id="A0AB35LXL0"/>
<evidence type="ECO:0000256" key="2">
    <source>
        <dbReference type="ARBA" id="ARBA00023136"/>
    </source>
</evidence>
<dbReference type="SUPFAM" id="SSF103088">
    <property type="entry name" value="OmpA-like"/>
    <property type="match status" value="1"/>
</dbReference>